<protein>
    <submittedName>
        <fullName evidence="3">Uncharacterized protein</fullName>
    </submittedName>
</protein>
<dbReference type="RefSeq" id="WP_133531484.1">
    <property type="nucleotide sequence ID" value="NZ_SNXR01000001.1"/>
</dbReference>
<keyword evidence="2" id="KW-0732">Signal</keyword>
<reference evidence="3 4" key="1">
    <citation type="submission" date="2019-03" db="EMBL/GenBank/DDBJ databases">
        <title>Genomic Encyclopedia of Archaeal and Bacterial Type Strains, Phase II (KMG-II): from individual species to whole genera.</title>
        <authorList>
            <person name="Goeker M."/>
        </authorList>
    </citation>
    <scope>NUCLEOTIDE SEQUENCE [LARGE SCALE GENOMIC DNA]</scope>
    <source>
        <strain evidence="3 4">DSM 25687</strain>
    </source>
</reference>
<keyword evidence="4" id="KW-1185">Reference proteome</keyword>
<keyword evidence="1" id="KW-0175">Coiled coil</keyword>
<evidence type="ECO:0000256" key="1">
    <source>
        <dbReference type="SAM" id="Coils"/>
    </source>
</evidence>
<accession>A0A4R6QG67</accession>
<proteinExistence type="predicted"/>
<dbReference type="AlphaFoldDB" id="A0A4R6QG67"/>
<dbReference type="EMBL" id="SNXR01000001">
    <property type="protein sequence ID" value="TDP61970.1"/>
    <property type="molecule type" value="Genomic_DNA"/>
</dbReference>
<feature type="signal peptide" evidence="2">
    <location>
        <begin position="1"/>
        <end position="19"/>
    </location>
</feature>
<evidence type="ECO:0000313" key="3">
    <source>
        <dbReference type="EMBL" id="TDP61970.1"/>
    </source>
</evidence>
<feature type="chain" id="PRO_5020267499" evidence="2">
    <location>
        <begin position="20"/>
        <end position="321"/>
    </location>
</feature>
<organism evidence="3 4">
    <name type="scientific">Flavobacterium dankookense</name>
    <dbReference type="NCBI Taxonomy" id="706186"/>
    <lineage>
        <taxon>Bacteria</taxon>
        <taxon>Pseudomonadati</taxon>
        <taxon>Bacteroidota</taxon>
        <taxon>Flavobacteriia</taxon>
        <taxon>Flavobacteriales</taxon>
        <taxon>Flavobacteriaceae</taxon>
        <taxon>Flavobacterium</taxon>
    </lineage>
</organism>
<dbReference type="OrthoDB" id="9808753at2"/>
<evidence type="ECO:0000256" key="2">
    <source>
        <dbReference type="SAM" id="SignalP"/>
    </source>
</evidence>
<comment type="caution">
    <text evidence="3">The sequence shown here is derived from an EMBL/GenBank/DDBJ whole genome shotgun (WGS) entry which is preliminary data.</text>
</comment>
<dbReference type="Proteomes" id="UP000295260">
    <property type="component" value="Unassembled WGS sequence"/>
</dbReference>
<gene>
    <name evidence="3" type="ORF">BC748_0085</name>
</gene>
<name>A0A4R6QG67_9FLAO</name>
<evidence type="ECO:0000313" key="4">
    <source>
        <dbReference type="Proteomes" id="UP000295260"/>
    </source>
</evidence>
<feature type="coiled-coil region" evidence="1">
    <location>
        <begin position="293"/>
        <end position="320"/>
    </location>
</feature>
<sequence>MKTKSFLILFLIFLSNGNAQINTSTGGATNVLSNSPTTNTNVGIGTNTPKSKLDVEGGVSIGVNYSGTTASPTNGAIIEGNVGIGTNAPTAKLELASGVSNTSGLKFKNLLGSLNQLDLRDSFLYVDQSGNVKMNRPYDFYKDSRNLAGTRKVGLNGNSLLFLQGDVFATQIIGEPSPFNYIMSISAEDNGRVGIGDFTVFPTTSGGVDVSNYKLFVKGGILAEEVRVSTTWADYVFLKDYKLKSLKEVEQFINDNGHLPNVPSAKQVKEEGIELGEMAKIQQEKIEELTLYIIEQNKVNEKQTQEIEELKQLVKDLIAKK</sequence>